<organism evidence="2 3">
    <name type="scientific">Gordonia paraffinivorans</name>
    <dbReference type="NCBI Taxonomy" id="175628"/>
    <lineage>
        <taxon>Bacteria</taxon>
        <taxon>Bacillati</taxon>
        <taxon>Actinomycetota</taxon>
        <taxon>Actinomycetes</taxon>
        <taxon>Mycobacteriales</taxon>
        <taxon>Gordoniaceae</taxon>
        <taxon>Gordonia</taxon>
    </lineage>
</organism>
<evidence type="ECO:0000259" key="1">
    <source>
        <dbReference type="Pfam" id="PF10615"/>
    </source>
</evidence>
<comment type="caution">
    <text evidence="2">The sequence shown here is derived from an EMBL/GenBank/DDBJ whole genome shotgun (WGS) entry which is preliminary data.</text>
</comment>
<dbReference type="GeneID" id="60750003"/>
<dbReference type="Gene3D" id="3.20.180.10">
    <property type="entry name" value="PNP-oxidase-like"/>
    <property type="match status" value="1"/>
</dbReference>
<protein>
    <submittedName>
        <fullName evidence="2">Heme oxygenase, HugZ family</fullName>
    </submittedName>
</protein>
<dbReference type="InterPro" id="IPR037119">
    <property type="entry name" value="Haem_oxidase_HugZ-like_sf"/>
</dbReference>
<evidence type="ECO:0000313" key="3">
    <source>
        <dbReference type="Proteomes" id="UP000360750"/>
    </source>
</evidence>
<dbReference type="SUPFAM" id="SSF50475">
    <property type="entry name" value="FMN-binding split barrel"/>
    <property type="match status" value="1"/>
</dbReference>
<accession>A0ABD7V2B8</accession>
<sequence>MSDDQTPQFPDDVVAGVLDHMNTDHADDSLVIAKALGERPDATAAVMTGLDHEAAVFDVTVPEGVVEMRFAWDRPVKDRNDIRMAVVAMFREAQARLGITSE</sequence>
<dbReference type="AlphaFoldDB" id="A0ABD7V2B8"/>
<gene>
    <name evidence="2" type="ORF">NCTC8139_01995</name>
</gene>
<feature type="domain" description="DUF2470" evidence="1">
    <location>
        <begin position="16"/>
        <end position="89"/>
    </location>
</feature>
<evidence type="ECO:0000313" key="2">
    <source>
        <dbReference type="EMBL" id="VFA88450.1"/>
    </source>
</evidence>
<dbReference type="Pfam" id="PF10615">
    <property type="entry name" value="DUF2470"/>
    <property type="match status" value="1"/>
</dbReference>
<dbReference type="InterPro" id="IPR019595">
    <property type="entry name" value="DUF2470"/>
</dbReference>
<dbReference type="Proteomes" id="UP000360750">
    <property type="component" value="Unassembled WGS sequence"/>
</dbReference>
<dbReference type="EMBL" id="CAACYD010000006">
    <property type="protein sequence ID" value="VFA88450.1"/>
    <property type="molecule type" value="Genomic_DNA"/>
</dbReference>
<proteinExistence type="predicted"/>
<dbReference type="RefSeq" id="WP_006901491.1">
    <property type="nucleotide sequence ID" value="NZ_CAACYD010000006.1"/>
</dbReference>
<name>A0ABD7V2B8_9ACTN</name>
<reference evidence="2 3" key="1">
    <citation type="submission" date="2019-02" db="EMBL/GenBank/DDBJ databases">
        <authorList>
            <consortium name="Pathogen Informatics"/>
        </authorList>
    </citation>
    <scope>NUCLEOTIDE SEQUENCE [LARGE SCALE GENOMIC DNA]</scope>
    <source>
        <strain evidence="2 3">3012STDY6756503</strain>
    </source>
</reference>